<dbReference type="SUPFAM" id="SSF53474">
    <property type="entry name" value="alpha/beta-Hydrolases"/>
    <property type="match status" value="1"/>
</dbReference>
<dbReference type="Pfam" id="PF00561">
    <property type="entry name" value="Abhydrolase_1"/>
    <property type="match status" value="1"/>
</dbReference>
<reference evidence="2 3" key="1">
    <citation type="submission" date="2023-09" db="EMBL/GenBank/DDBJ databases">
        <authorList>
            <person name="Rey-Velasco X."/>
        </authorList>
    </citation>
    <scope>NUCLEOTIDE SEQUENCE [LARGE SCALE GENOMIC DNA]</scope>
    <source>
        <strain evidence="2 3">W431</strain>
    </source>
</reference>
<accession>A0ABU2ZXN4</accession>
<keyword evidence="3" id="KW-1185">Reference proteome</keyword>
<comment type="caution">
    <text evidence="2">The sequence shown here is derived from an EMBL/GenBank/DDBJ whole genome shotgun (WGS) entry which is preliminary data.</text>
</comment>
<evidence type="ECO:0000259" key="1">
    <source>
        <dbReference type="Pfam" id="PF00561"/>
    </source>
</evidence>
<organism evidence="2 3">
    <name type="scientific">Thalassotalea castellviae</name>
    <dbReference type="NCBI Taxonomy" id="3075612"/>
    <lineage>
        <taxon>Bacteria</taxon>
        <taxon>Pseudomonadati</taxon>
        <taxon>Pseudomonadota</taxon>
        <taxon>Gammaproteobacteria</taxon>
        <taxon>Alteromonadales</taxon>
        <taxon>Colwelliaceae</taxon>
        <taxon>Thalassotalea</taxon>
    </lineage>
</organism>
<gene>
    <name evidence="2" type="ORF">RM573_02445</name>
</gene>
<evidence type="ECO:0000313" key="2">
    <source>
        <dbReference type="EMBL" id="MDT0602445.1"/>
    </source>
</evidence>
<dbReference type="GO" id="GO:0016787">
    <property type="term" value="F:hydrolase activity"/>
    <property type="evidence" value="ECO:0007669"/>
    <property type="project" value="UniProtKB-KW"/>
</dbReference>
<proteinExistence type="predicted"/>
<feature type="domain" description="AB hydrolase-1" evidence="1">
    <location>
        <begin position="44"/>
        <end position="284"/>
    </location>
</feature>
<name>A0ABU2ZXN4_9GAMM</name>
<dbReference type="InterPro" id="IPR050266">
    <property type="entry name" value="AB_hydrolase_sf"/>
</dbReference>
<sequence>MTNQSKHNRSPFNTIEHNQAIEDIRYSMPEIELRGLKKGHKCQPILLCLHGWLDNAASFVPLMTELNDYQIIAIDWPGHGHSAHRSQDAHYHFIDYVYDLVLLFEFNQWQSVDIVAHSMGGMIASAFAAAFPEKVKSLTLIDSIGFISAKSAETTQQLRKGMLSRLKLKSKRKPLHGDLESAITARRSVSDLSYQDAKLIVERGCITLDKGITWRSDSRLRNTSPYRLTFSQAKQFIQDITTPVQLIYGDKGIELVELGLEHFAPLFKCFTAHKLTGGHHIHMEQAKKTAVFIESFIENQDDH</sequence>
<dbReference type="RefSeq" id="WP_311576691.1">
    <property type="nucleotide sequence ID" value="NZ_JAVRIF010000001.1"/>
</dbReference>
<dbReference type="PRINTS" id="PR00111">
    <property type="entry name" value="ABHYDROLASE"/>
</dbReference>
<keyword evidence="2" id="KW-0378">Hydrolase</keyword>
<dbReference type="PANTHER" id="PTHR43798">
    <property type="entry name" value="MONOACYLGLYCEROL LIPASE"/>
    <property type="match status" value="1"/>
</dbReference>
<dbReference type="InterPro" id="IPR000073">
    <property type="entry name" value="AB_hydrolase_1"/>
</dbReference>
<dbReference type="Proteomes" id="UP001266357">
    <property type="component" value="Unassembled WGS sequence"/>
</dbReference>
<dbReference type="PANTHER" id="PTHR43798:SF33">
    <property type="entry name" value="HYDROLASE, PUTATIVE (AFU_ORTHOLOGUE AFUA_2G14860)-RELATED"/>
    <property type="match status" value="1"/>
</dbReference>
<dbReference type="EMBL" id="JAVRIF010000001">
    <property type="protein sequence ID" value="MDT0602445.1"/>
    <property type="molecule type" value="Genomic_DNA"/>
</dbReference>
<dbReference type="InterPro" id="IPR029058">
    <property type="entry name" value="AB_hydrolase_fold"/>
</dbReference>
<dbReference type="Gene3D" id="3.40.50.1820">
    <property type="entry name" value="alpha/beta hydrolase"/>
    <property type="match status" value="1"/>
</dbReference>
<evidence type="ECO:0000313" key="3">
    <source>
        <dbReference type="Proteomes" id="UP001266357"/>
    </source>
</evidence>
<protein>
    <submittedName>
        <fullName evidence="2">Alpha/beta hydrolase</fullName>
    </submittedName>
</protein>